<accession>A0A4Z2CNX4</accession>
<dbReference type="EMBL" id="SKCS01000492">
    <property type="protein sequence ID" value="TNN05932.1"/>
    <property type="molecule type" value="Genomic_DNA"/>
</dbReference>
<feature type="transmembrane region" description="Helical" evidence="1">
    <location>
        <begin position="6"/>
        <end position="23"/>
    </location>
</feature>
<organism evidence="2 3">
    <name type="scientific">Schistosoma japonicum</name>
    <name type="common">Blood fluke</name>
    <dbReference type="NCBI Taxonomy" id="6182"/>
    <lineage>
        <taxon>Eukaryota</taxon>
        <taxon>Metazoa</taxon>
        <taxon>Spiralia</taxon>
        <taxon>Lophotrochozoa</taxon>
        <taxon>Platyhelminthes</taxon>
        <taxon>Trematoda</taxon>
        <taxon>Digenea</taxon>
        <taxon>Strigeidida</taxon>
        <taxon>Schistosomatoidea</taxon>
        <taxon>Schistosomatidae</taxon>
        <taxon>Schistosoma</taxon>
    </lineage>
</organism>
<evidence type="ECO:0000313" key="3">
    <source>
        <dbReference type="Proteomes" id="UP000311919"/>
    </source>
</evidence>
<keyword evidence="1" id="KW-0812">Transmembrane</keyword>
<proteinExistence type="predicted"/>
<evidence type="ECO:0000256" key="1">
    <source>
        <dbReference type="SAM" id="Phobius"/>
    </source>
</evidence>
<dbReference type="AlphaFoldDB" id="A0A4Z2CNX4"/>
<evidence type="ECO:0000313" key="2">
    <source>
        <dbReference type="EMBL" id="TNN05932.1"/>
    </source>
</evidence>
<name>A0A4Z2CNX4_SCHJA</name>
<keyword evidence="1" id="KW-0472">Membrane</keyword>
<reference evidence="2 3" key="1">
    <citation type="submission" date="2019-03" db="EMBL/GenBank/DDBJ databases">
        <title>An improved genome assembly of the fluke Schistosoma japonicum.</title>
        <authorList>
            <person name="Hu W."/>
            <person name="Luo F."/>
            <person name="Yin M."/>
            <person name="Mo X."/>
            <person name="Sun C."/>
            <person name="Wu Q."/>
            <person name="Zhu B."/>
            <person name="Xiang M."/>
            <person name="Wang J."/>
            <person name="Wang Y."/>
            <person name="Zhang T."/>
            <person name="Xu B."/>
            <person name="Zheng H."/>
            <person name="Feng Z."/>
        </authorList>
    </citation>
    <scope>NUCLEOTIDE SEQUENCE [LARGE SCALE GENOMIC DNA]</scope>
    <source>
        <strain evidence="2">HuSjv2</strain>
        <tissue evidence="2">Worms</tissue>
    </source>
</reference>
<protein>
    <submittedName>
        <fullName evidence="2">Uncharacterized protein</fullName>
    </submittedName>
</protein>
<dbReference type="Proteomes" id="UP000311919">
    <property type="component" value="Unassembled WGS sequence"/>
</dbReference>
<keyword evidence="3" id="KW-1185">Reference proteome</keyword>
<sequence length="75" mass="8586">MSCIIVLFLMNIVAVISTIPYFIHEMTNLRLPTNPTVKQFNIQNKSLYIEQMKFQVEVHGKKFNTVGLSSSGRLL</sequence>
<keyword evidence="1" id="KW-1133">Transmembrane helix</keyword>
<gene>
    <name evidence="2" type="ORF">EWB00_008779</name>
</gene>
<comment type="caution">
    <text evidence="2">The sequence shown here is derived from an EMBL/GenBank/DDBJ whole genome shotgun (WGS) entry which is preliminary data.</text>
</comment>